<dbReference type="GO" id="GO:0003677">
    <property type="term" value="F:DNA binding"/>
    <property type="evidence" value="ECO:0007669"/>
    <property type="project" value="UniProtKB-KW"/>
</dbReference>
<keyword evidence="2" id="KW-0238">DNA-binding</keyword>
<evidence type="ECO:0000256" key="3">
    <source>
        <dbReference type="ARBA" id="ARBA00023163"/>
    </source>
</evidence>
<keyword evidence="1" id="KW-0805">Transcription regulation</keyword>
<keyword evidence="6" id="KW-1185">Reference proteome</keyword>
<protein>
    <recommendedName>
        <fullName evidence="4">GntR C-terminal domain-containing protein</fullName>
    </recommendedName>
</protein>
<proteinExistence type="predicted"/>
<dbReference type="Pfam" id="PF07729">
    <property type="entry name" value="FCD"/>
    <property type="match status" value="1"/>
</dbReference>
<evidence type="ECO:0000256" key="2">
    <source>
        <dbReference type="ARBA" id="ARBA00023125"/>
    </source>
</evidence>
<dbReference type="AlphaFoldDB" id="A0A2Z2NWJ6"/>
<feature type="domain" description="GntR C-terminal" evidence="4">
    <location>
        <begin position="1"/>
        <end position="73"/>
    </location>
</feature>
<dbReference type="KEGG" id="gai:IMCC3135_28750"/>
<gene>
    <name evidence="5" type="ORF">IMCC3135_28750</name>
</gene>
<keyword evidence="3" id="KW-0804">Transcription</keyword>
<dbReference type="InterPro" id="IPR008920">
    <property type="entry name" value="TF_FadR/GntR_C"/>
</dbReference>
<dbReference type="EMBL" id="CP018632">
    <property type="protein sequence ID" value="ASJ75802.1"/>
    <property type="molecule type" value="Genomic_DNA"/>
</dbReference>
<evidence type="ECO:0000313" key="6">
    <source>
        <dbReference type="Proteomes" id="UP000250079"/>
    </source>
</evidence>
<dbReference type="Gene3D" id="1.20.120.530">
    <property type="entry name" value="GntR ligand-binding domain-like"/>
    <property type="match status" value="1"/>
</dbReference>
<sequence>MSDAQARGDAVKVNAADALFHLRIAEKSSNDMLIKMLSQIHEKVFQIRNLFFKNEACEVDVISAHAVLLQAICEIWVGQT</sequence>
<evidence type="ECO:0000313" key="5">
    <source>
        <dbReference type="EMBL" id="ASJ75802.1"/>
    </source>
</evidence>
<dbReference type="OrthoDB" id="5450856at2"/>
<dbReference type="RefSeq" id="WP_088920657.1">
    <property type="nucleotide sequence ID" value="NZ_CP018632.1"/>
</dbReference>
<evidence type="ECO:0000259" key="4">
    <source>
        <dbReference type="Pfam" id="PF07729"/>
    </source>
</evidence>
<dbReference type="Proteomes" id="UP000250079">
    <property type="component" value="Chromosome"/>
</dbReference>
<evidence type="ECO:0000256" key="1">
    <source>
        <dbReference type="ARBA" id="ARBA00023015"/>
    </source>
</evidence>
<dbReference type="SUPFAM" id="SSF48008">
    <property type="entry name" value="GntR ligand-binding domain-like"/>
    <property type="match status" value="1"/>
</dbReference>
<dbReference type="InterPro" id="IPR011711">
    <property type="entry name" value="GntR_C"/>
</dbReference>
<name>A0A2Z2NWJ6_9GAMM</name>
<accession>A0A2Z2NWJ6</accession>
<reference evidence="5 6" key="1">
    <citation type="submission" date="2016-12" db="EMBL/GenBank/DDBJ databases">
        <authorList>
            <person name="Song W.-J."/>
            <person name="Kurnit D.M."/>
        </authorList>
    </citation>
    <scope>NUCLEOTIDE SEQUENCE [LARGE SCALE GENOMIC DNA]</scope>
    <source>
        <strain evidence="5 6">IMCC3135</strain>
    </source>
</reference>
<organism evidence="5 6">
    <name type="scientific">Granulosicoccus antarcticus IMCC3135</name>
    <dbReference type="NCBI Taxonomy" id="1192854"/>
    <lineage>
        <taxon>Bacteria</taxon>
        <taxon>Pseudomonadati</taxon>
        <taxon>Pseudomonadota</taxon>
        <taxon>Gammaproteobacteria</taxon>
        <taxon>Chromatiales</taxon>
        <taxon>Granulosicoccaceae</taxon>
        <taxon>Granulosicoccus</taxon>
    </lineage>
</organism>